<gene>
    <name evidence="3" type="ORF">GCM10011379_42140</name>
</gene>
<feature type="signal peptide" evidence="2">
    <location>
        <begin position="1"/>
        <end position="21"/>
    </location>
</feature>
<comment type="caution">
    <text evidence="3">The sequence shown here is derived from an EMBL/GenBank/DDBJ whole genome shotgun (WGS) entry which is preliminary data.</text>
</comment>
<evidence type="ECO:0000256" key="2">
    <source>
        <dbReference type="SAM" id="SignalP"/>
    </source>
</evidence>
<dbReference type="AlphaFoldDB" id="A0A917J1Z6"/>
<dbReference type="Proteomes" id="UP000627292">
    <property type="component" value="Unassembled WGS sequence"/>
</dbReference>
<name>A0A917J1Z6_9BACT</name>
<organism evidence="3 4">
    <name type="scientific">Filimonas zeae</name>
    <dbReference type="NCBI Taxonomy" id="1737353"/>
    <lineage>
        <taxon>Bacteria</taxon>
        <taxon>Pseudomonadati</taxon>
        <taxon>Bacteroidota</taxon>
        <taxon>Chitinophagia</taxon>
        <taxon>Chitinophagales</taxon>
        <taxon>Chitinophagaceae</taxon>
        <taxon>Filimonas</taxon>
    </lineage>
</organism>
<evidence type="ECO:0000313" key="3">
    <source>
        <dbReference type="EMBL" id="GGH76780.1"/>
    </source>
</evidence>
<feature type="coiled-coil region" evidence="1">
    <location>
        <begin position="65"/>
        <end position="99"/>
    </location>
</feature>
<reference evidence="3" key="2">
    <citation type="submission" date="2020-09" db="EMBL/GenBank/DDBJ databases">
        <authorList>
            <person name="Sun Q."/>
            <person name="Zhou Y."/>
        </authorList>
    </citation>
    <scope>NUCLEOTIDE SEQUENCE</scope>
    <source>
        <strain evidence="3">CGMCC 1.15290</strain>
    </source>
</reference>
<keyword evidence="2" id="KW-0732">Signal</keyword>
<sequence>MKHLASVTIATLFAGASPCFAQTGDTLNDKQLRDKVLSEIQVTFDRRTRTIDSTVFRLDEKVGDLDKSIKESKDAKEKADKLLLRVQALEDKQKAIDQNEMNIFQANYQSALVNLVSMDREIKPLILFNSTKAFFGSLSETANPMNYPGFQEWYKGFNTYLQGNKDKSPMLSITSSLLNVTGSLTSAVPLTGPITSALFSSMTSYIDGMGKKEKDLKAQSEQMLSLTMKLSQFNYDKDQIEHEWETITKELNDLQTKYDKAIGSNLKTLEVSSADFAAKFTKENDAEKRYLYMTDLRQKAADFVADEKEDNPKEWKQLVFIPMNEVQALKLRFGQITFRISQNIVKYSDLFAKYRNDSQIGAKVKDLEVRLKDLQETFDKAFDPLDYINSANKMYKVN</sequence>
<proteinExistence type="predicted"/>
<evidence type="ECO:0000256" key="1">
    <source>
        <dbReference type="SAM" id="Coils"/>
    </source>
</evidence>
<protein>
    <submittedName>
        <fullName evidence="3">Uncharacterized protein</fullName>
    </submittedName>
</protein>
<accession>A0A917J1Z6</accession>
<keyword evidence="1" id="KW-0175">Coiled coil</keyword>
<evidence type="ECO:0000313" key="4">
    <source>
        <dbReference type="Proteomes" id="UP000627292"/>
    </source>
</evidence>
<keyword evidence="4" id="KW-1185">Reference proteome</keyword>
<dbReference type="RefSeq" id="WP_188956055.1">
    <property type="nucleotide sequence ID" value="NZ_BMIB01000004.1"/>
</dbReference>
<reference evidence="3" key="1">
    <citation type="journal article" date="2014" name="Int. J. Syst. Evol. Microbiol.">
        <title>Complete genome sequence of Corynebacterium casei LMG S-19264T (=DSM 44701T), isolated from a smear-ripened cheese.</title>
        <authorList>
            <consortium name="US DOE Joint Genome Institute (JGI-PGF)"/>
            <person name="Walter F."/>
            <person name="Albersmeier A."/>
            <person name="Kalinowski J."/>
            <person name="Ruckert C."/>
        </authorList>
    </citation>
    <scope>NUCLEOTIDE SEQUENCE</scope>
    <source>
        <strain evidence="3">CGMCC 1.15290</strain>
    </source>
</reference>
<dbReference type="EMBL" id="BMIB01000004">
    <property type="protein sequence ID" value="GGH76780.1"/>
    <property type="molecule type" value="Genomic_DNA"/>
</dbReference>
<feature type="chain" id="PRO_5037724482" evidence="2">
    <location>
        <begin position="22"/>
        <end position="398"/>
    </location>
</feature>